<comment type="caution">
    <text evidence="2">The sequence shown here is derived from an EMBL/GenBank/DDBJ whole genome shotgun (WGS) entry which is preliminary data.</text>
</comment>
<evidence type="ECO:0000313" key="2">
    <source>
        <dbReference type="EMBL" id="GMG60188.1"/>
    </source>
</evidence>
<dbReference type="EMBL" id="BSXU01008313">
    <property type="protein sequence ID" value="GMG60188.1"/>
    <property type="molecule type" value="Genomic_DNA"/>
</dbReference>
<feature type="compositionally biased region" description="Basic and acidic residues" evidence="1">
    <location>
        <begin position="106"/>
        <end position="130"/>
    </location>
</feature>
<feature type="region of interest" description="Disordered" evidence="1">
    <location>
        <begin position="104"/>
        <end position="130"/>
    </location>
</feature>
<evidence type="ECO:0000313" key="3">
    <source>
        <dbReference type="Proteomes" id="UP001165063"/>
    </source>
</evidence>
<evidence type="ECO:0000256" key="1">
    <source>
        <dbReference type="SAM" id="MobiDB-lite"/>
    </source>
</evidence>
<protein>
    <submittedName>
        <fullName evidence="2">Unnamed protein product</fullName>
    </submittedName>
</protein>
<feature type="compositionally biased region" description="Acidic residues" evidence="1">
    <location>
        <begin position="50"/>
        <end position="63"/>
    </location>
</feature>
<dbReference type="AlphaFoldDB" id="A0A9W6Z9M3"/>
<feature type="region of interest" description="Disordered" evidence="1">
    <location>
        <begin position="34"/>
        <end position="63"/>
    </location>
</feature>
<sequence length="305" mass="35399">MEGLAEQFADAIWAIEHDDDLKKEFDCLVKQCLPSFDGPDNVDNNNNEETPSESDDTPETSLSIDEEPEIKFVQEALENVDLAKLADEVQLSIADDITEKEETYDEVFKSHWDTPPEEEPKKEDKEEQSAQKKYSQHVLDYLSKLQDPKLQFESLSKYFCYHMKNMALEEYMNETFITNFLFLLESPSKNKPFVILFNNQEMINMYVQENKQHLPVKPFPRGQCFMMINDDTSAVDVWFLTVTHTEVKKEALVVYLRPFSYSKENLPCRKDSPKFKICPGSPIVNRVLAATDTVRSYTKVSRTIE</sequence>
<organism evidence="2 3">
    <name type="scientific">Ambrosiozyma monospora</name>
    <name type="common">Yeast</name>
    <name type="synonym">Endomycopsis monosporus</name>
    <dbReference type="NCBI Taxonomy" id="43982"/>
    <lineage>
        <taxon>Eukaryota</taxon>
        <taxon>Fungi</taxon>
        <taxon>Dikarya</taxon>
        <taxon>Ascomycota</taxon>
        <taxon>Saccharomycotina</taxon>
        <taxon>Pichiomycetes</taxon>
        <taxon>Pichiales</taxon>
        <taxon>Pichiaceae</taxon>
        <taxon>Ambrosiozyma</taxon>
    </lineage>
</organism>
<name>A0A9W6Z9M3_AMBMO</name>
<gene>
    <name evidence="2" type="ORF">Amon01_000874600</name>
</gene>
<proteinExistence type="predicted"/>
<reference evidence="2" key="1">
    <citation type="submission" date="2023-04" db="EMBL/GenBank/DDBJ databases">
        <title>Ambrosiozyma monospora NBRC 1965.</title>
        <authorList>
            <person name="Ichikawa N."/>
            <person name="Sato H."/>
            <person name="Tonouchi N."/>
        </authorList>
    </citation>
    <scope>NUCLEOTIDE SEQUENCE</scope>
    <source>
        <strain evidence="2">NBRC 1965</strain>
    </source>
</reference>
<dbReference type="Proteomes" id="UP001165063">
    <property type="component" value="Unassembled WGS sequence"/>
</dbReference>
<keyword evidence="3" id="KW-1185">Reference proteome</keyword>
<accession>A0A9W6Z9M3</accession>